<evidence type="ECO:0000313" key="1">
    <source>
        <dbReference type="EMBL" id="RKD20982.1"/>
    </source>
</evidence>
<proteinExistence type="predicted"/>
<organism evidence="1 2">
    <name type="scientific">Ammoniphilus oxalaticus</name>
    <dbReference type="NCBI Taxonomy" id="66863"/>
    <lineage>
        <taxon>Bacteria</taxon>
        <taxon>Bacillati</taxon>
        <taxon>Bacillota</taxon>
        <taxon>Bacilli</taxon>
        <taxon>Bacillales</taxon>
        <taxon>Paenibacillaceae</taxon>
        <taxon>Aneurinibacillus group</taxon>
        <taxon>Ammoniphilus</taxon>
    </lineage>
</organism>
<dbReference type="Pfam" id="PF05866">
    <property type="entry name" value="RusA"/>
    <property type="match status" value="1"/>
</dbReference>
<dbReference type="GO" id="GO:0000287">
    <property type="term" value="F:magnesium ion binding"/>
    <property type="evidence" value="ECO:0007669"/>
    <property type="project" value="InterPro"/>
</dbReference>
<evidence type="ECO:0000313" key="2">
    <source>
        <dbReference type="Proteomes" id="UP000284219"/>
    </source>
</evidence>
<dbReference type="EMBL" id="MCHY01000013">
    <property type="protein sequence ID" value="RKD20982.1"/>
    <property type="molecule type" value="Genomic_DNA"/>
</dbReference>
<dbReference type="AlphaFoldDB" id="A0A419SCZ1"/>
<dbReference type="GO" id="GO:0006281">
    <property type="term" value="P:DNA repair"/>
    <property type="evidence" value="ECO:0007669"/>
    <property type="project" value="InterPro"/>
</dbReference>
<dbReference type="Gene3D" id="3.30.1330.70">
    <property type="entry name" value="Holliday junction resolvase RusA"/>
    <property type="match status" value="1"/>
</dbReference>
<sequence length="149" mass="17184">MGVSGIETKNKIKFTVLGEAVAQERARATTHRGRIRMYDPQNSRDFKQYVGLVASQHAPRKPLEGPLKVRLAIYRPMLKSFSRRRMGLAEHGLYRPTTKPDLDNYVKSISDALNKIIWKDDSQVVDLRVSKFYSEQPRIEIEVELLEIN</sequence>
<dbReference type="GO" id="GO:0006310">
    <property type="term" value="P:DNA recombination"/>
    <property type="evidence" value="ECO:0007669"/>
    <property type="project" value="InterPro"/>
</dbReference>
<keyword evidence="2" id="KW-1185">Reference proteome</keyword>
<gene>
    <name evidence="1" type="ORF">BEP19_14965</name>
</gene>
<dbReference type="OrthoDB" id="5114842at2"/>
<protein>
    <submittedName>
        <fullName evidence="1">Uncharacterized protein</fullName>
    </submittedName>
</protein>
<reference evidence="1 2" key="1">
    <citation type="submission" date="2016-08" db="EMBL/GenBank/DDBJ databases">
        <title>Novel Firmicute Genomes.</title>
        <authorList>
            <person name="Poppleton D.I."/>
            <person name="Gribaldo S."/>
        </authorList>
    </citation>
    <scope>NUCLEOTIDE SEQUENCE [LARGE SCALE GENOMIC DNA]</scope>
    <source>
        <strain evidence="1 2">RAOx-1</strain>
    </source>
</reference>
<accession>A0A419SCZ1</accession>
<comment type="caution">
    <text evidence="1">The sequence shown here is derived from an EMBL/GenBank/DDBJ whole genome shotgun (WGS) entry which is preliminary data.</text>
</comment>
<dbReference type="InterPro" id="IPR036614">
    <property type="entry name" value="RusA-like_sf"/>
</dbReference>
<dbReference type="Proteomes" id="UP000284219">
    <property type="component" value="Unassembled WGS sequence"/>
</dbReference>
<name>A0A419SCZ1_9BACL</name>
<dbReference type="SUPFAM" id="SSF103084">
    <property type="entry name" value="Holliday junction resolvase RusA"/>
    <property type="match status" value="1"/>
</dbReference>
<dbReference type="InterPro" id="IPR008822">
    <property type="entry name" value="Endonuclease_RusA-like"/>
</dbReference>